<protein>
    <submittedName>
        <fullName evidence="5">Class I SAM-dependent methyltransferase</fullName>
    </submittedName>
</protein>
<reference evidence="5 6" key="1">
    <citation type="submission" date="2020-02" db="EMBL/GenBank/DDBJ databases">
        <title>Genome sequence of Roseobacter ponti.</title>
        <authorList>
            <person name="Hollensteiner J."/>
            <person name="Schneider D."/>
            <person name="Poehlein A."/>
            <person name="Daniel R."/>
        </authorList>
    </citation>
    <scope>NUCLEOTIDE SEQUENCE [LARGE SCALE GENOMIC DNA]</scope>
    <source>
        <strain evidence="5 6">DSM 106830</strain>
    </source>
</reference>
<evidence type="ECO:0000256" key="1">
    <source>
        <dbReference type="ARBA" id="ARBA00022603"/>
    </source>
</evidence>
<keyword evidence="6" id="KW-1185">Reference proteome</keyword>
<dbReference type="SUPFAM" id="SSF53335">
    <property type="entry name" value="S-adenosyl-L-methionine-dependent methyltransferases"/>
    <property type="match status" value="1"/>
</dbReference>
<dbReference type="InterPro" id="IPR041698">
    <property type="entry name" value="Methyltransf_25"/>
</dbReference>
<dbReference type="AlphaFoldDB" id="A0A858SX74"/>
<evidence type="ECO:0000256" key="2">
    <source>
        <dbReference type="ARBA" id="ARBA00022679"/>
    </source>
</evidence>
<dbReference type="InterPro" id="IPR029063">
    <property type="entry name" value="SAM-dependent_MTases_sf"/>
</dbReference>
<proteinExistence type="predicted"/>
<dbReference type="Pfam" id="PF13649">
    <property type="entry name" value="Methyltransf_25"/>
    <property type="match status" value="1"/>
</dbReference>
<dbReference type="GO" id="GO:0008168">
    <property type="term" value="F:methyltransferase activity"/>
    <property type="evidence" value="ECO:0007669"/>
    <property type="project" value="UniProtKB-KW"/>
</dbReference>
<evidence type="ECO:0000313" key="5">
    <source>
        <dbReference type="EMBL" id="QJF52880.1"/>
    </source>
</evidence>
<accession>A0A858SX74</accession>
<dbReference type="KEGG" id="rpon:G3256_17730"/>
<feature type="domain" description="Methyltransferase" evidence="4">
    <location>
        <begin position="41"/>
        <end position="138"/>
    </location>
</feature>
<evidence type="ECO:0000313" key="6">
    <source>
        <dbReference type="Proteomes" id="UP000503308"/>
    </source>
</evidence>
<dbReference type="Proteomes" id="UP000503308">
    <property type="component" value="Chromosome"/>
</dbReference>
<evidence type="ECO:0000259" key="4">
    <source>
        <dbReference type="Pfam" id="PF13649"/>
    </source>
</evidence>
<sequence length="219" mass="24236">MDEVWENLHASRHWGKYPAEPLIRKCMRTWRDPAARAQTRVLELGCGAGANLSFFIAEGFQTSGLDGAPTAIRNARARLSPIVSEGQTLDLQVQTFDDIRFPDGAFDLVVDHYAIYANPVDTITTTYARARDLLTPGGYLYSNVWGRETTGAATGAMIEPGTSKNPETGPCADMGISHFFTHAEIEEQFAGWSGLEITRRTTEEPDGTFIEEFTIWAQN</sequence>
<dbReference type="EMBL" id="CP048788">
    <property type="protein sequence ID" value="QJF52880.1"/>
    <property type="molecule type" value="Genomic_DNA"/>
</dbReference>
<dbReference type="GO" id="GO:0032259">
    <property type="term" value="P:methylation"/>
    <property type="evidence" value="ECO:0007669"/>
    <property type="project" value="UniProtKB-KW"/>
</dbReference>
<dbReference type="PANTHER" id="PTHR43464">
    <property type="entry name" value="METHYLTRANSFERASE"/>
    <property type="match status" value="1"/>
</dbReference>
<organism evidence="5 6">
    <name type="scientific">Roseobacter ponti</name>
    <dbReference type="NCBI Taxonomy" id="1891787"/>
    <lineage>
        <taxon>Bacteria</taxon>
        <taxon>Pseudomonadati</taxon>
        <taxon>Pseudomonadota</taxon>
        <taxon>Alphaproteobacteria</taxon>
        <taxon>Rhodobacterales</taxon>
        <taxon>Roseobacteraceae</taxon>
        <taxon>Roseobacter</taxon>
    </lineage>
</organism>
<gene>
    <name evidence="5" type="ORF">G3256_17730</name>
</gene>
<dbReference type="Gene3D" id="3.40.50.150">
    <property type="entry name" value="Vaccinia Virus protein VP39"/>
    <property type="match status" value="1"/>
</dbReference>
<keyword evidence="3" id="KW-0949">S-adenosyl-L-methionine</keyword>
<keyword evidence="2 5" id="KW-0808">Transferase</keyword>
<dbReference type="RefSeq" id="WP_169642097.1">
    <property type="nucleotide sequence ID" value="NZ_CP048788.1"/>
</dbReference>
<name>A0A858SX74_9RHOB</name>
<keyword evidence="1 5" id="KW-0489">Methyltransferase</keyword>
<dbReference type="CDD" id="cd02440">
    <property type="entry name" value="AdoMet_MTases"/>
    <property type="match status" value="1"/>
</dbReference>
<evidence type="ECO:0000256" key="3">
    <source>
        <dbReference type="ARBA" id="ARBA00022691"/>
    </source>
</evidence>
<dbReference type="PANTHER" id="PTHR43464:SF19">
    <property type="entry name" value="UBIQUINONE BIOSYNTHESIS O-METHYLTRANSFERASE, MITOCHONDRIAL"/>
    <property type="match status" value="1"/>
</dbReference>